<name>A0ABQ7F895_9ACTN</name>
<dbReference type="InterPro" id="IPR001347">
    <property type="entry name" value="SIS_dom"/>
</dbReference>
<dbReference type="PROSITE" id="PS51464">
    <property type="entry name" value="SIS"/>
    <property type="match status" value="1"/>
</dbReference>
<organism evidence="3 4">
    <name type="scientific">Streptomyces lycii</name>
    <dbReference type="NCBI Taxonomy" id="2654337"/>
    <lineage>
        <taxon>Bacteria</taxon>
        <taxon>Bacillati</taxon>
        <taxon>Actinomycetota</taxon>
        <taxon>Actinomycetes</taxon>
        <taxon>Kitasatosporales</taxon>
        <taxon>Streptomycetaceae</taxon>
        <taxon>Streptomyces</taxon>
    </lineage>
</organism>
<feature type="compositionally biased region" description="Low complexity" evidence="1">
    <location>
        <begin position="29"/>
        <end position="46"/>
    </location>
</feature>
<dbReference type="InterPro" id="IPR046348">
    <property type="entry name" value="SIS_dom_sf"/>
</dbReference>
<dbReference type="PANTHER" id="PTHR30390">
    <property type="entry name" value="SEDOHEPTULOSE 7-PHOSPHATE ISOMERASE / DNAA INITIATOR-ASSOCIATING FACTOR FOR REPLICATION INITIATION"/>
    <property type="match status" value="1"/>
</dbReference>
<evidence type="ECO:0000313" key="3">
    <source>
        <dbReference type="EMBL" id="KAF4405076.1"/>
    </source>
</evidence>
<feature type="domain" description="SIS" evidence="2">
    <location>
        <begin position="99"/>
        <end position="284"/>
    </location>
</feature>
<dbReference type="InterPro" id="IPR035472">
    <property type="entry name" value="RpiR-like_SIS"/>
</dbReference>
<dbReference type="NCBIfam" id="NF002805">
    <property type="entry name" value="PRK02947.1"/>
    <property type="match status" value="1"/>
</dbReference>
<comment type="caution">
    <text evidence="3">The sequence shown here is derived from an EMBL/GenBank/DDBJ whole genome shotgun (WGS) entry which is preliminary data.</text>
</comment>
<dbReference type="PANTHER" id="PTHR30390:SF7">
    <property type="entry name" value="PHOSPHOHEPTOSE ISOMERASE"/>
    <property type="match status" value="1"/>
</dbReference>
<evidence type="ECO:0000313" key="4">
    <source>
        <dbReference type="Proteomes" id="UP000621266"/>
    </source>
</evidence>
<feature type="compositionally biased region" description="Gly residues" evidence="1">
    <location>
        <begin position="47"/>
        <end position="65"/>
    </location>
</feature>
<dbReference type="CDD" id="cd05013">
    <property type="entry name" value="SIS_RpiR"/>
    <property type="match status" value="1"/>
</dbReference>
<dbReference type="Proteomes" id="UP000621266">
    <property type="component" value="Unassembled WGS sequence"/>
</dbReference>
<dbReference type="Pfam" id="PF13580">
    <property type="entry name" value="SIS_2"/>
    <property type="match status" value="1"/>
</dbReference>
<evidence type="ECO:0000256" key="1">
    <source>
        <dbReference type="SAM" id="MobiDB-lite"/>
    </source>
</evidence>
<dbReference type="Gene3D" id="3.40.50.10490">
    <property type="entry name" value="Glucose-6-phosphate isomerase like protein, domain 1"/>
    <property type="match status" value="1"/>
</dbReference>
<evidence type="ECO:0000259" key="2">
    <source>
        <dbReference type="PROSITE" id="PS51464"/>
    </source>
</evidence>
<accession>A0ABQ7F895</accession>
<reference evidence="3 4" key="1">
    <citation type="submission" date="2019-10" db="EMBL/GenBank/DDBJ databases">
        <title>Streptomyces tenebrisbrunneis sp.nov., an endogenous actinomycete isolated from of Lycium ruthenicum.</title>
        <authorList>
            <person name="Ma L."/>
        </authorList>
    </citation>
    <scope>NUCLEOTIDE SEQUENCE [LARGE SCALE GENOMIC DNA]</scope>
    <source>
        <strain evidence="3 4">TRM 66187</strain>
    </source>
</reference>
<dbReference type="SUPFAM" id="SSF53697">
    <property type="entry name" value="SIS domain"/>
    <property type="match status" value="1"/>
</dbReference>
<dbReference type="EMBL" id="WHPN01000429">
    <property type="protein sequence ID" value="KAF4405076.1"/>
    <property type="molecule type" value="Genomic_DNA"/>
</dbReference>
<protein>
    <submittedName>
        <fullName evidence="3">SIS domain-containing protein</fullName>
    </submittedName>
</protein>
<sequence>MSGSENGTGTVSGAGSGPRGVPEAGSAGGSAARNTGGSTTGSAAGNEAGGGFGGGTGSPGTGSPGTGKLSGQFFDAALDLLRRVRDEEDGNIHRAAGLIADTVAAGGRLFTFGAGHSSLPAQDVVYRAGGLALMNLLPVPGAVGVDVVPATLGSALERVEGLASAVLDTGPVRAGDLLVVISLSGRNTLPVEMARHAKELGLTVVGVTSVAYAEGTAPRNPWGTFLKDHCDVVLDSKIAVGDAELAADGIDAPFAPASTVVTSALMQAVVATAAGELAARGITPPMLRSGNVDGGHAWNAQVMSDYGDRIFYRR</sequence>
<keyword evidence="4" id="KW-1185">Reference proteome</keyword>
<proteinExistence type="predicted"/>
<feature type="region of interest" description="Disordered" evidence="1">
    <location>
        <begin position="1"/>
        <end position="69"/>
    </location>
</feature>
<dbReference type="InterPro" id="IPR050099">
    <property type="entry name" value="SIS_GmhA/DiaA_subfam"/>
</dbReference>
<gene>
    <name evidence="3" type="ORF">GCU69_32020</name>
</gene>
<dbReference type="RefSeq" id="WP_156207927.1">
    <property type="nucleotide sequence ID" value="NZ_WHPN01000429.1"/>
</dbReference>